<name>A0A093QSJ0_9PASS</name>
<feature type="non-terminal residue" evidence="1">
    <location>
        <position position="1"/>
    </location>
</feature>
<dbReference type="AlphaFoldDB" id="A0A093QSJ0"/>
<dbReference type="OrthoDB" id="9333799at2759"/>
<gene>
    <name evidence="1" type="ORF">N305_06670</name>
</gene>
<reference evidence="1 2" key="1">
    <citation type="submission" date="2014-06" db="EMBL/GenBank/DDBJ databases">
        <title>Genome evolution of avian class.</title>
        <authorList>
            <person name="Zhang G."/>
            <person name="Li C."/>
        </authorList>
    </citation>
    <scope>NUCLEOTIDE SEQUENCE [LARGE SCALE GENOMIC DNA]</scope>
    <source>
        <strain evidence="1">BGI_N305</strain>
    </source>
</reference>
<feature type="non-terminal residue" evidence="1">
    <location>
        <position position="161"/>
    </location>
</feature>
<protein>
    <submittedName>
        <fullName evidence="1">Uncharacterized protein</fullName>
    </submittedName>
</protein>
<proteinExistence type="predicted"/>
<keyword evidence="2" id="KW-1185">Reference proteome</keyword>
<evidence type="ECO:0000313" key="2">
    <source>
        <dbReference type="Proteomes" id="UP000053258"/>
    </source>
</evidence>
<accession>A0A093QSJ0</accession>
<dbReference type="EMBL" id="KL672766">
    <property type="protein sequence ID" value="KFW86932.1"/>
    <property type="molecule type" value="Genomic_DNA"/>
</dbReference>
<evidence type="ECO:0000313" key="1">
    <source>
        <dbReference type="EMBL" id="KFW86932.1"/>
    </source>
</evidence>
<dbReference type="Proteomes" id="UP000053258">
    <property type="component" value="Unassembled WGS sequence"/>
</dbReference>
<sequence>EWNSTVEQLESEAFRILLSEDYTEKEQLKLSNQKICLLREEVCFHMEERKALLQEANDFFHAADKVDAFFFLQVLDGLEGIENYRKISNSEGLRFPTLTTKYEELQEAIKGCTVTTMQKGQTLVNKADSHSSWVTGIQKMMEYVQKKVDQLIRQCPDYKEL</sequence>
<organism evidence="1 2">
    <name type="scientific">Manacus vitellinus</name>
    <name type="common">golden-collared manakin</name>
    <dbReference type="NCBI Taxonomy" id="328815"/>
    <lineage>
        <taxon>Eukaryota</taxon>
        <taxon>Metazoa</taxon>
        <taxon>Chordata</taxon>
        <taxon>Craniata</taxon>
        <taxon>Vertebrata</taxon>
        <taxon>Euteleostomi</taxon>
        <taxon>Archelosauria</taxon>
        <taxon>Archosauria</taxon>
        <taxon>Dinosauria</taxon>
        <taxon>Saurischia</taxon>
        <taxon>Theropoda</taxon>
        <taxon>Coelurosauria</taxon>
        <taxon>Aves</taxon>
        <taxon>Neognathae</taxon>
        <taxon>Neoaves</taxon>
        <taxon>Telluraves</taxon>
        <taxon>Australaves</taxon>
        <taxon>Passeriformes</taxon>
        <taxon>Pipridae</taxon>
        <taxon>Manacus</taxon>
    </lineage>
</organism>